<name>A0ABR2KVD5_9EUKA</name>
<dbReference type="SUPFAM" id="SSF55711">
    <property type="entry name" value="Subdomain of clathrin and coatomer appendage domain"/>
    <property type="match status" value="1"/>
</dbReference>
<dbReference type="SUPFAM" id="SSF48371">
    <property type="entry name" value="ARM repeat"/>
    <property type="match status" value="1"/>
</dbReference>
<keyword evidence="4 5" id="KW-0472">Membrane</keyword>
<evidence type="ECO:0000256" key="6">
    <source>
        <dbReference type="SAM" id="MobiDB-lite"/>
    </source>
</evidence>
<feature type="region of interest" description="Disordered" evidence="6">
    <location>
        <begin position="788"/>
        <end position="815"/>
    </location>
</feature>
<keyword evidence="2 5" id="KW-0813">Transport</keyword>
<keyword evidence="5" id="KW-0168">Coated pit</keyword>
<dbReference type="InterPro" id="IPR050840">
    <property type="entry name" value="Adaptor_Complx_Large_Subunit"/>
</dbReference>
<comment type="subcellular location">
    <subcellularLocation>
        <location evidence="1">Endomembrane system</location>
        <topology evidence="1">Peripheral membrane protein</topology>
    </subcellularLocation>
    <subcellularLocation>
        <location evidence="5">Membrane</location>
        <location evidence="5">Coated pit</location>
    </subcellularLocation>
</comment>
<evidence type="ECO:0000256" key="4">
    <source>
        <dbReference type="ARBA" id="ARBA00023136"/>
    </source>
</evidence>
<dbReference type="Proteomes" id="UP001470230">
    <property type="component" value="Unassembled WGS sequence"/>
</dbReference>
<evidence type="ECO:0000256" key="3">
    <source>
        <dbReference type="ARBA" id="ARBA00022927"/>
    </source>
</evidence>
<evidence type="ECO:0000256" key="5">
    <source>
        <dbReference type="PIRNR" id="PIRNR037091"/>
    </source>
</evidence>
<feature type="domain" description="Clathrin adaptor alpha-adaptin appendage C-terminal subdomain" evidence="8">
    <location>
        <begin position="897"/>
        <end position="996"/>
    </location>
</feature>
<keyword evidence="5" id="KW-0254">Endocytosis</keyword>
<dbReference type="PANTHER" id="PTHR22780">
    <property type="entry name" value="ADAPTIN, ALPHA/GAMMA/EPSILON"/>
    <property type="match status" value="1"/>
</dbReference>
<accession>A0ABR2KVD5</accession>
<evidence type="ECO:0000259" key="7">
    <source>
        <dbReference type="Pfam" id="PF01602"/>
    </source>
</evidence>
<comment type="similarity">
    <text evidence="5">Belongs to the adaptor complexes large subunit family.</text>
</comment>
<dbReference type="InterPro" id="IPR016024">
    <property type="entry name" value="ARM-type_fold"/>
</dbReference>
<dbReference type="InterPro" id="IPR011989">
    <property type="entry name" value="ARM-like"/>
</dbReference>
<evidence type="ECO:0000256" key="2">
    <source>
        <dbReference type="ARBA" id="ARBA00022448"/>
    </source>
</evidence>
<dbReference type="InterPro" id="IPR017104">
    <property type="entry name" value="AP2_complex_asu"/>
</dbReference>
<feature type="domain" description="Clathrin/coatomer adaptor adaptin-like N-terminal" evidence="7">
    <location>
        <begin position="26"/>
        <end position="577"/>
    </location>
</feature>
<dbReference type="Pfam" id="PF01602">
    <property type="entry name" value="Adaptin_N"/>
    <property type="match status" value="1"/>
</dbReference>
<keyword evidence="10" id="KW-1185">Reference proteome</keyword>
<dbReference type="InterPro" id="IPR002553">
    <property type="entry name" value="Clathrin/coatomer_adapt-like_N"/>
</dbReference>
<organism evidence="9 10">
    <name type="scientific">Tritrichomonas musculus</name>
    <dbReference type="NCBI Taxonomy" id="1915356"/>
    <lineage>
        <taxon>Eukaryota</taxon>
        <taxon>Metamonada</taxon>
        <taxon>Parabasalia</taxon>
        <taxon>Tritrichomonadida</taxon>
        <taxon>Tritrichomonadidae</taxon>
        <taxon>Tritrichomonas</taxon>
    </lineage>
</organism>
<evidence type="ECO:0000313" key="10">
    <source>
        <dbReference type="Proteomes" id="UP001470230"/>
    </source>
</evidence>
<evidence type="ECO:0000259" key="8">
    <source>
        <dbReference type="Pfam" id="PF02296"/>
    </source>
</evidence>
<gene>
    <name evidence="9" type="ORF">M9Y10_023506</name>
</gene>
<dbReference type="Gene3D" id="3.30.310.10">
    <property type="entry name" value="TATA-Binding Protein"/>
    <property type="match status" value="1"/>
</dbReference>
<sequence length="1011" mass="115199">MSNRGLHNFLTEIYSGSTKQDIDIRINVELAKIKKAFFSPKLSPYNRKKYITKLCFIVLSGVQVCFGLPQIIDLIDSKKISAQRIGWMAAVIICGNDSNQVNELMPLIKRHLSDSKNENGINFTLSAISSIGSPELAESFGPTIAEIALSTSFSDFTRKKALLSLASFYRCSQLQLIDTIAGRLMPLLCDPSYGMRLSVSHLFHTIQIYQPSSIYGIFPQILEILNTFFIKNEYDHDYSASDIPCSILSALMIRILSFNTNWNEPEIKILENILTNILNRSSIKRNEDGLISYFTVFEEISIIALNAPIANSFIDRIFQIMVENVNSLILPIRYYCLDNLYTFIQFFPRLGSTIHMKLQTLYDMMVSQDSELNTRSIRLLYTIANKENGLDILTEFLNFIPKTSFEIRDLLFQKSALLALSFSIDEKWCIDTLVKLVCDCNNNFEIDLVKPLTIYITGNTEKQIYLIHRIYSILTTVNFESNFTNQFIRLSAYIFGEYSSLIQDENNIKTIIQKLMTFYQNIKTSDICKSMIVSCFFKICIKHENFYNELFQFINGQRKSMITEVSQRCCEYTQILSLLPKTFYNKISTRLFQNRRMPSPNEIKIQKFIKNDKKNINKTDNNITRSNSLINSLSNNHIIATKTTNILTKSNTISSDNIIYNKNINGANNVESDSNTIASNRFFDTDDDFSVDDESIPNDSDDNFSLSSKFLNSNEGQIFSNSICNVSVSFIIFPPNAKVSIFITNNSNNENPNNKNFIFTTSKLTSKNFHSEKKSSLKNLESLGKSPKKIYQKEEEEDEYDDEEEEEEEEEASSSFDVKSNDFIIVTNFSISTVKGLIFRVIDFPDNGSLEIEPGKSKEVIIEFVAVGIFDQMPLLTFEVNKETVKANIPIIFPRWIKEMEMDKATFSSRWNAICDPSHTASVSLVIPDGDVMSSIKMNAKKTFGLEPLNIDFNENIIVMCGVFKCLSNSIGFLLSFVFDESQNDLSLTIKTTSPLAIGILKKRAYSAFVL</sequence>
<dbReference type="PIRSF" id="PIRSF037091">
    <property type="entry name" value="AP2_complex_alpha"/>
    <property type="match status" value="1"/>
</dbReference>
<protein>
    <recommendedName>
        <fullName evidence="5">AP-2 complex subunit alpha</fullName>
    </recommendedName>
</protein>
<evidence type="ECO:0000256" key="1">
    <source>
        <dbReference type="ARBA" id="ARBA00004184"/>
    </source>
</evidence>
<evidence type="ECO:0000313" key="9">
    <source>
        <dbReference type="EMBL" id="KAK8895064.1"/>
    </source>
</evidence>
<keyword evidence="3 5" id="KW-0653">Protein transport</keyword>
<comment type="caution">
    <text evidence="9">The sequence shown here is derived from an EMBL/GenBank/DDBJ whole genome shotgun (WGS) entry which is preliminary data.</text>
</comment>
<proteinExistence type="inferred from homology"/>
<dbReference type="EMBL" id="JAPFFF010000003">
    <property type="protein sequence ID" value="KAK8895064.1"/>
    <property type="molecule type" value="Genomic_DNA"/>
</dbReference>
<dbReference type="InterPro" id="IPR009028">
    <property type="entry name" value="Coatomer/calthrin_app_sub_C"/>
</dbReference>
<reference evidence="9 10" key="1">
    <citation type="submission" date="2024-04" db="EMBL/GenBank/DDBJ databases">
        <title>Tritrichomonas musculus Genome.</title>
        <authorList>
            <person name="Alves-Ferreira E."/>
            <person name="Grigg M."/>
            <person name="Lorenzi H."/>
            <person name="Galac M."/>
        </authorList>
    </citation>
    <scope>NUCLEOTIDE SEQUENCE [LARGE SCALE GENOMIC DNA]</scope>
    <source>
        <strain evidence="9 10">EAF2021</strain>
    </source>
</reference>
<feature type="compositionally biased region" description="Acidic residues" evidence="6">
    <location>
        <begin position="794"/>
        <end position="812"/>
    </location>
</feature>
<dbReference type="Gene3D" id="1.25.10.10">
    <property type="entry name" value="Leucine-rich Repeat Variant"/>
    <property type="match status" value="1"/>
</dbReference>
<dbReference type="InterPro" id="IPR003164">
    <property type="entry name" value="Clathrin_a-adaptin_app_sub_C"/>
</dbReference>
<dbReference type="InterPro" id="IPR012295">
    <property type="entry name" value="TBP_dom_sf"/>
</dbReference>
<comment type="function">
    <text evidence="5">Adaptins are components of the adaptor complexes which link clathrin to receptors in coated vesicles. Clathrin-associated protein complexes are believed to interact with the cytoplasmic tails of membrane proteins, leading to their selection and concentration.</text>
</comment>
<dbReference type="Pfam" id="PF02296">
    <property type="entry name" value="Alpha_adaptin_C"/>
    <property type="match status" value="1"/>
</dbReference>